<dbReference type="EMBL" id="CADEBC010000858">
    <property type="protein sequence ID" value="CAB3261709.1"/>
    <property type="molecule type" value="Genomic_DNA"/>
</dbReference>
<dbReference type="Proteomes" id="UP000494256">
    <property type="component" value="Unassembled WGS sequence"/>
</dbReference>
<evidence type="ECO:0000313" key="3">
    <source>
        <dbReference type="Proteomes" id="UP000494106"/>
    </source>
</evidence>
<dbReference type="Proteomes" id="UP000494106">
    <property type="component" value="Unassembled WGS sequence"/>
</dbReference>
<name>A0A8S0Z3E0_ARCPL</name>
<evidence type="ECO:0000313" key="1">
    <source>
        <dbReference type="EMBL" id="CAB3227213.1"/>
    </source>
</evidence>
<dbReference type="OrthoDB" id="8190480at2759"/>
<protein>
    <submittedName>
        <fullName evidence="1">Uncharacterized protein</fullName>
    </submittedName>
</protein>
<organism evidence="1 4">
    <name type="scientific">Arctia plantaginis</name>
    <name type="common">Wood tiger moth</name>
    <name type="synonym">Phalaena plantaginis</name>
    <dbReference type="NCBI Taxonomy" id="874455"/>
    <lineage>
        <taxon>Eukaryota</taxon>
        <taxon>Metazoa</taxon>
        <taxon>Ecdysozoa</taxon>
        <taxon>Arthropoda</taxon>
        <taxon>Hexapoda</taxon>
        <taxon>Insecta</taxon>
        <taxon>Pterygota</taxon>
        <taxon>Neoptera</taxon>
        <taxon>Endopterygota</taxon>
        <taxon>Lepidoptera</taxon>
        <taxon>Glossata</taxon>
        <taxon>Ditrysia</taxon>
        <taxon>Noctuoidea</taxon>
        <taxon>Erebidae</taxon>
        <taxon>Arctiinae</taxon>
        <taxon>Arctia</taxon>
    </lineage>
</organism>
<evidence type="ECO:0000313" key="2">
    <source>
        <dbReference type="EMBL" id="CAB3261709.1"/>
    </source>
</evidence>
<evidence type="ECO:0000313" key="4">
    <source>
        <dbReference type="Proteomes" id="UP000494256"/>
    </source>
</evidence>
<dbReference type="EMBL" id="CADEBD010000276">
    <property type="protein sequence ID" value="CAB3227213.1"/>
    <property type="molecule type" value="Genomic_DNA"/>
</dbReference>
<accession>A0A8S0Z3E0</accession>
<reference evidence="3 4" key="1">
    <citation type="submission" date="2020-04" db="EMBL/GenBank/DDBJ databases">
        <authorList>
            <person name="Wallbank WR R."/>
            <person name="Pardo Diaz C."/>
            <person name="Kozak K."/>
            <person name="Martin S."/>
            <person name="Jiggins C."/>
            <person name="Moest M."/>
            <person name="Warren A I."/>
            <person name="Byers J.R.P. K."/>
            <person name="Montejo-Kovacevich G."/>
            <person name="Yen C E."/>
        </authorList>
    </citation>
    <scope>NUCLEOTIDE SEQUENCE [LARGE SCALE GENOMIC DNA]</scope>
</reference>
<comment type="caution">
    <text evidence="1">The sequence shown here is derived from an EMBL/GenBank/DDBJ whole genome shotgun (WGS) entry which is preliminary data.</text>
</comment>
<keyword evidence="3" id="KW-1185">Reference proteome</keyword>
<dbReference type="AlphaFoldDB" id="A0A8S0Z3E0"/>
<proteinExistence type="predicted"/>
<sequence>MTEAQVGLLYNLAAIISKSQNNEKLKSYYLMRCKDITRGYGLPDKHFSSKKRCPNCCIEWTNRTEIKVRSIKLSRRQKQRLKSRKVTHNKKECIRRRKDLLNSNELEQICSFCKKSTITPILKPLKQKPNLSIEEKKIVPVETTNTTNKHKINNKKDKSKAKKAVNVYASALDVFSLKNKSNTLSSTITEKPKVIQNNKKKKDKFAGLCQKAVLASAKLKEKKSQQNKLSLFLKPSNKD</sequence>
<gene>
    <name evidence="2" type="ORF">APLA_LOCUS18098</name>
    <name evidence="1" type="ORF">APLA_LOCUS2874</name>
</gene>